<feature type="transmembrane region" description="Helical" evidence="5">
    <location>
        <begin position="20"/>
        <end position="44"/>
    </location>
</feature>
<feature type="transmembrane region" description="Helical" evidence="5">
    <location>
        <begin position="505"/>
        <end position="525"/>
    </location>
</feature>
<dbReference type="EMBL" id="LR790283">
    <property type="protein sequence ID" value="CAB3266145.1"/>
    <property type="molecule type" value="mRNA"/>
</dbReference>
<feature type="transmembrane region" description="Helical" evidence="5">
    <location>
        <begin position="360"/>
        <end position="377"/>
    </location>
</feature>
<feature type="transmembrane region" description="Helical" evidence="5">
    <location>
        <begin position="477"/>
        <end position="499"/>
    </location>
</feature>
<dbReference type="Gene3D" id="1.20.1250.20">
    <property type="entry name" value="MFS general substrate transporter like domains"/>
    <property type="match status" value="1"/>
</dbReference>
<reference evidence="7" key="1">
    <citation type="submission" date="2020-04" db="EMBL/GenBank/DDBJ databases">
        <authorList>
            <person name="Neveu A P."/>
        </authorList>
    </citation>
    <scope>NUCLEOTIDE SEQUENCE</scope>
    <source>
        <tissue evidence="7">Whole embryo</tissue>
    </source>
</reference>
<dbReference type="PROSITE" id="PS00216">
    <property type="entry name" value="SUGAR_TRANSPORT_1"/>
    <property type="match status" value="1"/>
</dbReference>
<dbReference type="Pfam" id="PF00083">
    <property type="entry name" value="Sugar_tr"/>
    <property type="match status" value="1"/>
</dbReference>
<gene>
    <name evidence="7" type="primary">Slc22a21-001</name>
</gene>
<feature type="transmembrane region" description="Helical" evidence="5">
    <location>
        <begin position="389"/>
        <end position="410"/>
    </location>
</feature>
<dbReference type="InterPro" id="IPR005828">
    <property type="entry name" value="MFS_sugar_transport-like"/>
</dbReference>
<dbReference type="CDD" id="cd17317">
    <property type="entry name" value="MFS_SLC22"/>
    <property type="match status" value="1"/>
</dbReference>
<dbReference type="AlphaFoldDB" id="A0A6F9DTE8"/>
<feature type="transmembrane region" description="Helical" evidence="5">
    <location>
        <begin position="442"/>
        <end position="465"/>
    </location>
</feature>
<keyword evidence="4 5" id="KW-0472">Membrane</keyword>
<evidence type="ECO:0000259" key="6">
    <source>
        <dbReference type="PROSITE" id="PS50850"/>
    </source>
</evidence>
<evidence type="ECO:0000256" key="4">
    <source>
        <dbReference type="ARBA" id="ARBA00023136"/>
    </source>
</evidence>
<evidence type="ECO:0000256" key="5">
    <source>
        <dbReference type="SAM" id="Phobius"/>
    </source>
</evidence>
<feature type="transmembrane region" description="Helical" evidence="5">
    <location>
        <begin position="417"/>
        <end position="436"/>
    </location>
</feature>
<keyword evidence="2 5" id="KW-0812">Transmembrane</keyword>
<dbReference type="GO" id="GO:0016020">
    <property type="term" value="C:membrane"/>
    <property type="evidence" value="ECO:0007669"/>
    <property type="project" value="UniProtKB-SubCell"/>
</dbReference>
<dbReference type="GO" id="GO:0022857">
    <property type="term" value="F:transmembrane transporter activity"/>
    <property type="evidence" value="ECO:0007669"/>
    <property type="project" value="InterPro"/>
</dbReference>
<name>A0A6F9DTE8_9ASCI</name>
<dbReference type="PROSITE" id="PS50850">
    <property type="entry name" value="MFS"/>
    <property type="match status" value="1"/>
</dbReference>
<comment type="subcellular location">
    <subcellularLocation>
        <location evidence="1">Membrane</location>
        <topology evidence="1">Multi-pass membrane protein</topology>
    </subcellularLocation>
</comment>
<feature type="transmembrane region" description="Helical" evidence="5">
    <location>
        <begin position="155"/>
        <end position="174"/>
    </location>
</feature>
<feature type="transmembrane region" description="Helical" evidence="5">
    <location>
        <begin position="241"/>
        <end position="262"/>
    </location>
</feature>
<evidence type="ECO:0000256" key="1">
    <source>
        <dbReference type="ARBA" id="ARBA00004141"/>
    </source>
</evidence>
<feature type="transmembrane region" description="Helical" evidence="5">
    <location>
        <begin position="181"/>
        <end position="200"/>
    </location>
</feature>
<dbReference type="InterPro" id="IPR020846">
    <property type="entry name" value="MFS_dom"/>
</dbReference>
<evidence type="ECO:0000256" key="2">
    <source>
        <dbReference type="ARBA" id="ARBA00022692"/>
    </source>
</evidence>
<accession>A0A6F9DTE8</accession>
<dbReference type="InterPro" id="IPR005829">
    <property type="entry name" value="Sugar_transporter_CS"/>
</dbReference>
<feature type="transmembrane region" description="Helical" evidence="5">
    <location>
        <begin position="206"/>
        <end position="229"/>
    </location>
</feature>
<dbReference type="InterPro" id="IPR036259">
    <property type="entry name" value="MFS_trans_sf"/>
</dbReference>
<evidence type="ECO:0000256" key="3">
    <source>
        <dbReference type="ARBA" id="ARBA00022989"/>
    </source>
</evidence>
<feature type="domain" description="Major facilitator superfamily (MFS) profile" evidence="6">
    <location>
        <begin position="110"/>
        <end position="530"/>
    </location>
</feature>
<organism evidence="7">
    <name type="scientific">Phallusia mammillata</name>
    <dbReference type="NCBI Taxonomy" id="59560"/>
    <lineage>
        <taxon>Eukaryota</taxon>
        <taxon>Metazoa</taxon>
        <taxon>Chordata</taxon>
        <taxon>Tunicata</taxon>
        <taxon>Ascidiacea</taxon>
        <taxon>Phlebobranchia</taxon>
        <taxon>Ascidiidae</taxon>
        <taxon>Phallusia</taxon>
    </lineage>
</organism>
<protein>
    <submittedName>
        <fullName evidence="7">Organic cation transporter protein-like</fullName>
    </submittedName>
</protein>
<evidence type="ECO:0000313" key="7">
    <source>
        <dbReference type="EMBL" id="CAB3266145.1"/>
    </source>
</evidence>
<keyword evidence="3 5" id="KW-1133">Transmembrane helix</keyword>
<dbReference type="PANTHER" id="PTHR24064">
    <property type="entry name" value="SOLUTE CARRIER FAMILY 22 MEMBER"/>
    <property type="match status" value="1"/>
</dbReference>
<dbReference type="SUPFAM" id="SSF103473">
    <property type="entry name" value="MFS general substrate transporter"/>
    <property type="match status" value="1"/>
</dbReference>
<sequence>MVEFDKILEDMKRLSLKQWIQLCLLMMPAVLVAAHMGAMVYLGANVEHRCKFPLEDQLVKQCNRTWMESQTAKYLPVDDDGACKRLEIPESPAYVNCSYWWSETDDVNITSPAPARGSMKSAKCDAWVYNSSSLFSETIMNEFELVCSDAYKNKLAQAVFMLGVTLGCVFWGQIADSYGRITSIAISAAVGTGFGVITAFTKSYVIFVILRSISGFCLFPAFTSSYVLATEIVAPQLRVRVGQTGQAFFALGFCLLAMYGYFIRNWRTLQLVLSLPVFGLVSLYWLLFESPRWLISRHRYKEANKIVQDLLESVGAKSEEAEVLERVADGDEETKRDGTDEKRAYGPVDLIRTPNMRKKSLNLFYCWLVCSCVYYGLTLNSADLGGDPFINLFLSGFVEIPASCLAIIVIEKWGRRPSLSFTLILSGVACITMLFVPKELLWLNISLSMLGKFSIAAAFGVVYIFAAELYPTPIRNVGIGTCSSFARIGGIMSPLIAMLEILAKPLPYVVFGLMAIIGGVLALFLPEVLGIRLPETIKEGEEFGLEQVNPVKLLCQKFGCSQREPLPVEGVKYTAVNGSAPEQKV</sequence>
<proteinExistence type="evidence at transcript level"/>